<evidence type="ECO:0000256" key="4">
    <source>
        <dbReference type="SAM" id="MobiDB-lite"/>
    </source>
</evidence>
<evidence type="ECO:0000256" key="2">
    <source>
        <dbReference type="ARBA" id="ARBA00022741"/>
    </source>
</evidence>
<evidence type="ECO:0000256" key="1">
    <source>
        <dbReference type="ARBA" id="ARBA00022448"/>
    </source>
</evidence>
<proteinExistence type="predicted"/>
<dbReference type="PROSITE" id="PS00211">
    <property type="entry name" value="ABC_TRANSPORTER_1"/>
    <property type="match status" value="1"/>
</dbReference>
<evidence type="ECO:0000313" key="6">
    <source>
        <dbReference type="EMBL" id="WZW97329.1"/>
    </source>
</evidence>
<dbReference type="InterPro" id="IPR003593">
    <property type="entry name" value="AAA+_ATPase"/>
</dbReference>
<sequence length="273" mass="28393">MPDAPTSDARTIAPPPAPTAHPAAPASPRRRDALVASGLVHRFGQVVALGGVSLTIPAGQSVAVMGPSGSGKSTLLHCLSGILTPDAGEVTLGGGRVSTLRDADRSRLRRERFGFVFQDGQLIGELPARENVALPLLLAGMGRAAALAHADSWLERLGVGGDMRLRRPGELSGGQAQRVAIARALVHDPAVIFADEPTGALDQATGHEVMQILTTTASMAGATLVVVTHDPHVARWCSRLVEIRDALVHSDTLATSTPLPTTGTALPRQEDAR</sequence>
<keyword evidence="1" id="KW-0813">Transport</keyword>
<dbReference type="PANTHER" id="PTHR24220">
    <property type="entry name" value="IMPORT ATP-BINDING PROTEIN"/>
    <property type="match status" value="1"/>
</dbReference>
<dbReference type="Proteomes" id="UP001434337">
    <property type="component" value="Chromosome"/>
</dbReference>
<dbReference type="InterPro" id="IPR027417">
    <property type="entry name" value="P-loop_NTPase"/>
</dbReference>
<evidence type="ECO:0000256" key="3">
    <source>
        <dbReference type="ARBA" id="ARBA00022840"/>
    </source>
</evidence>
<dbReference type="EMBL" id="CP115965">
    <property type="protein sequence ID" value="WZW97329.1"/>
    <property type="molecule type" value="Genomic_DNA"/>
</dbReference>
<dbReference type="PANTHER" id="PTHR24220:SF685">
    <property type="entry name" value="ABC TRANSPORTER RELATED"/>
    <property type="match status" value="1"/>
</dbReference>
<keyword evidence="7" id="KW-1185">Reference proteome</keyword>
<dbReference type="PROSITE" id="PS50893">
    <property type="entry name" value="ABC_TRANSPORTER_2"/>
    <property type="match status" value="1"/>
</dbReference>
<dbReference type="InterPro" id="IPR017871">
    <property type="entry name" value="ABC_transporter-like_CS"/>
</dbReference>
<dbReference type="InterPro" id="IPR015854">
    <property type="entry name" value="ABC_transpr_LolD-like"/>
</dbReference>
<evidence type="ECO:0000259" key="5">
    <source>
        <dbReference type="PROSITE" id="PS50893"/>
    </source>
</evidence>
<feature type="compositionally biased region" description="Polar residues" evidence="4">
    <location>
        <begin position="254"/>
        <end position="264"/>
    </location>
</feature>
<keyword evidence="2" id="KW-0547">Nucleotide-binding</keyword>
<dbReference type="InterPro" id="IPR003439">
    <property type="entry name" value="ABC_transporter-like_ATP-bd"/>
</dbReference>
<evidence type="ECO:0000313" key="7">
    <source>
        <dbReference type="Proteomes" id="UP001434337"/>
    </source>
</evidence>
<keyword evidence="3 6" id="KW-0067">ATP-binding</keyword>
<dbReference type="GO" id="GO:0005524">
    <property type="term" value="F:ATP binding"/>
    <property type="evidence" value="ECO:0007669"/>
    <property type="project" value="UniProtKB-KW"/>
</dbReference>
<dbReference type="SUPFAM" id="SSF52540">
    <property type="entry name" value="P-loop containing nucleoside triphosphate hydrolases"/>
    <property type="match status" value="1"/>
</dbReference>
<dbReference type="Gene3D" id="3.40.50.300">
    <property type="entry name" value="P-loop containing nucleotide triphosphate hydrolases"/>
    <property type="match status" value="1"/>
</dbReference>
<feature type="domain" description="ABC transporter" evidence="5">
    <location>
        <begin position="34"/>
        <end position="270"/>
    </location>
</feature>
<gene>
    <name evidence="6" type="ORF">PCC79_10415</name>
</gene>
<feature type="region of interest" description="Disordered" evidence="4">
    <location>
        <begin position="1"/>
        <end position="30"/>
    </location>
</feature>
<dbReference type="SMART" id="SM00382">
    <property type="entry name" value="AAA"/>
    <property type="match status" value="1"/>
</dbReference>
<organism evidence="6 7">
    <name type="scientific">Propioniciclava soli</name>
    <dbReference type="NCBI Taxonomy" id="2775081"/>
    <lineage>
        <taxon>Bacteria</taxon>
        <taxon>Bacillati</taxon>
        <taxon>Actinomycetota</taxon>
        <taxon>Actinomycetes</taxon>
        <taxon>Propionibacteriales</taxon>
        <taxon>Propionibacteriaceae</taxon>
        <taxon>Propioniciclava</taxon>
    </lineage>
</organism>
<name>A0ABZ3C3A9_9ACTN</name>
<feature type="region of interest" description="Disordered" evidence="4">
    <location>
        <begin position="254"/>
        <end position="273"/>
    </location>
</feature>
<dbReference type="InterPro" id="IPR017911">
    <property type="entry name" value="MacB-like_ATP-bd"/>
</dbReference>
<dbReference type="CDD" id="cd03255">
    <property type="entry name" value="ABC_MJ0796_LolCDE_FtsE"/>
    <property type="match status" value="1"/>
</dbReference>
<accession>A0ABZ3C3A9</accession>
<reference evidence="6 7" key="1">
    <citation type="journal article" date="2023" name="Environ Microbiome">
        <title>A coral-associated actinobacterium mitigates coral bleaching under heat stress.</title>
        <authorList>
            <person name="Li J."/>
            <person name="Zou Y."/>
            <person name="Li Q."/>
            <person name="Zhang J."/>
            <person name="Bourne D.G."/>
            <person name="Lyu Y."/>
            <person name="Liu C."/>
            <person name="Zhang S."/>
        </authorList>
    </citation>
    <scope>NUCLEOTIDE SEQUENCE [LARGE SCALE GENOMIC DNA]</scope>
    <source>
        <strain evidence="6 7">SCSIO 13291</strain>
    </source>
</reference>
<protein>
    <submittedName>
        <fullName evidence="6">ABC transporter ATP-binding protein</fullName>
    </submittedName>
</protein>
<dbReference type="Pfam" id="PF00005">
    <property type="entry name" value="ABC_tran"/>
    <property type="match status" value="1"/>
</dbReference>